<feature type="transmembrane region" description="Helical" evidence="6">
    <location>
        <begin position="49"/>
        <end position="70"/>
    </location>
</feature>
<comment type="similarity">
    <text evidence="2 6">Belongs to the peptidase S26 family.</text>
</comment>
<dbReference type="GO" id="GO:0009003">
    <property type="term" value="F:signal peptidase activity"/>
    <property type="evidence" value="ECO:0007669"/>
    <property type="project" value="UniProtKB-EC"/>
</dbReference>
<evidence type="ECO:0000256" key="4">
    <source>
        <dbReference type="ARBA" id="ARBA00019232"/>
    </source>
</evidence>
<dbReference type="PANTHER" id="PTHR43390:SF1">
    <property type="entry name" value="CHLOROPLAST PROCESSING PEPTIDASE"/>
    <property type="match status" value="1"/>
</dbReference>
<dbReference type="EMBL" id="JBDIZK010000003">
    <property type="protein sequence ID" value="MEN3746877.1"/>
    <property type="molecule type" value="Genomic_DNA"/>
</dbReference>
<evidence type="ECO:0000256" key="6">
    <source>
        <dbReference type="RuleBase" id="RU362042"/>
    </source>
</evidence>
<evidence type="ECO:0000256" key="3">
    <source>
        <dbReference type="ARBA" id="ARBA00013208"/>
    </source>
</evidence>
<keyword evidence="6" id="KW-1133">Transmembrane helix</keyword>
<evidence type="ECO:0000256" key="2">
    <source>
        <dbReference type="ARBA" id="ARBA00009370"/>
    </source>
</evidence>
<comment type="caution">
    <text evidence="6">Lacks conserved residue(s) required for the propagation of feature annotation.</text>
</comment>
<dbReference type="PANTHER" id="PTHR43390">
    <property type="entry name" value="SIGNAL PEPTIDASE I"/>
    <property type="match status" value="1"/>
</dbReference>
<feature type="transmembrane region" description="Helical" evidence="6">
    <location>
        <begin position="76"/>
        <end position="100"/>
    </location>
</feature>
<dbReference type="InterPro" id="IPR019758">
    <property type="entry name" value="Pept_S26A_signal_pept_1_CS"/>
</dbReference>
<protein>
    <recommendedName>
        <fullName evidence="4 6">Signal peptidase I</fullName>
        <ecNumber evidence="3 6">3.4.21.89</ecNumber>
    </recommendedName>
</protein>
<gene>
    <name evidence="8" type="primary">lepB</name>
    <name evidence="8" type="ORF">TPR58_06845</name>
</gene>
<sequence length="335" mass="36266">MSELTADQAEGLVEPRHGQKRGSGARIGLALLNIPAFGAGLVRAGRVRLGLGFFAAQLAIGCYPLLLFLVPRFGSAAYFTVVAVVIAQVALLIASIVLTLRLSGVRGPETGLSSWPVVGAMVVLGLALNYLAPSPVGRFKTYSIPSENMDPLLKTGDYVVADLRLTDPKRGQVLVFRMEEDQWVKRVVGLPGDRVALRDGVVILNGQPVPQTDHGGYAQVDAFGQRRTVRAKLEQFPGEAAPHVVLDRGAQPQDHFSEVLVPAGHIFVLGDNRDNSMDSRFPREFGPGGVGMLPVSDVRGVLQFFAWSEDPDRRFKTLEEVQARTAGPRLKRTPE</sequence>
<dbReference type="InterPro" id="IPR000223">
    <property type="entry name" value="Pept_S26A_signal_pept_1"/>
</dbReference>
<dbReference type="EC" id="3.4.21.89" evidence="3 6"/>
<dbReference type="InterPro" id="IPR019757">
    <property type="entry name" value="Pept_S26A_signal_pept_1_Lys-AS"/>
</dbReference>
<evidence type="ECO:0000313" key="9">
    <source>
        <dbReference type="Proteomes" id="UP001427805"/>
    </source>
</evidence>
<feature type="transmembrane region" description="Helical" evidence="6">
    <location>
        <begin position="24"/>
        <end position="42"/>
    </location>
</feature>
<evidence type="ECO:0000256" key="1">
    <source>
        <dbReference type="ARBA" id="ARBA00000677"/>
    </source>
</evidence>
<organism evidence="8 9">
    <name type="scientific">Sphingomonas rustica</name>
    <dbReference type="NCBI Taxonomy" id="3103142"/>
    <lineage>
        <taxon>Bacteria</taxon>
        <taxon>Pseudomonadati</taxon>
        <taxon>Pseudomonadota</taxon>
        <taxon>Alphaproteobacteria</taxon>
        <taxon>Sphingomonadales</taxon>
        <taxon>Sphingomonadaceae</taxon>
        <taxon>Sphingomonas</taxon>
    </lineage>
</organism>
<keyword evidence="9" id="KW-1185">Reference proteome</keyword>
<dbReference type="Pfam" id="PF10502">
    <property type="entry name" value="Peptidase_S26"/>
    <property type="match status" value="1"/>
</dbReference>
<dbReference type="RefSeq" id="WP_346245868.1">
    <property type="nucleotide sequence ID" value="NZ_JBDIZK010000003.1"/>
</dbReference>
<feature type="transmembrane region" description="Helical" evidence="6">
    <location>
        <begin position="112"/>
        <end position="132"/>
    </location>
</feature>
<dbReference type="SUPFAM" id="SSF51306">
    <property type="entry name" value="LexA/Signal peptidase"/>
    <property type="match status" value="1"/>
</dbReference>
<keyword evidence="6" id="KW-0645">Protease</keyword>
<dbReference type="PROSITE" id="PS00760">
    <property type="entry name" value="SPASE_I_2"/>
    <property type="match status" value="1"/>
</dbReference>
<comment type="catalytic activity">
    <reaction evidence="1 6">
        <text>Cleavage of hydrophobic, N-terminal signal or leader sequences from secreted and periplasmic proteins.</text>
        <dbReference type="EC" id="3.4.21.89"/>
    </reaction>
</comment>
<dbReference type="InterPro" id="IPR019533">
    <property type="entry name" value="Peptidase_S26"/>
</dbReference>
<accession>A0ABV0B902</accession>
<keyword evidence="6" id="KW-0812">Transmembrane</keyword>
<comment type="caution">
    <text evidence="8">The sequence shown here is derived from an EMBL/GenBank/DDBJ whole genome shotgun (WGS) entry which is preliminary data.</text>
</comment>
<comment type="subcellular location">
    <subcellularLocation>
        <location evidence="6">Membrane</location>
        <topology evidence="6">Single-pass type II membrane protein</topology>
    </subcellularLocation>
</comment>
<proteinExistence type="inferred from homology"/>
<evidence type="ECO:0000259" key="7">
    <source>
        <dbReference type="Pfam" id="PF10502"/>
    </source>
</evidence>
<dbReference type="CDD" id="cd06462">
    <property type="entry name" value="Peptidase_S24_S26"/>
    <property type="match status" value="1"/>
</dbReference>
<keyword evidence="6" id="KW-0472">Membrane</keyword>
<dbReference type="PRINTS" id="PR00727">
    <property type="entry name" value="LEADERPTASE"/>
</dbReference>
<evidence type="ECO:0000256" key="5">
    <source>
        <dbReference type="ARBA" id="ARBA00022801"/>
    </source>
</evidence>
<keyword evidence="5 6" id="KW-0378">Hydrolase</keyword>
<dbReference type="Gene3D" id="2.10.109.10">
    <property type="entry name" value="Umud Fragment, subunit A"/>
    <property type="match status" value="1"/>
</dbReference>
<feature type="domain" description="Peptidase S26" evidence="7">
    <location>
        <begin position="138"/>
        <end position="307"/>
    </location>
</feature>
<dbReference type="Proteomes" id="UP001427805">
    <property type="component" value="Unassembled WGS sequence"/>
</dbReference>
<reference evidence="8 9" key="1">
    <citation type="submission" date="2024-05" db="EMBL/GenBank/DDBJ databases">
        <title>Sphingomonas sp. HF-S3 16S ribosomal RNA gene Genome sequencing and assembly.</title>
        <authorList>
            <person name="Lee H."/>
        </authorList>
    </citation>
    <scope>NUCLEOTIDE SEQUENCE [LARGE SCALE GENOMIC DNA]</scope>
    <source>
        <strain evidence="8 9">HF-S3</strain>
    </source>
</reference>
<dbReference type="PROSITE" id="PS00761">
    <property type="entry name" value="SPASE_I_3"/>
    <property type="match status" value="1"/>
</dbReference>
<dbReference type="InterPro" id="IPR036286">
    <property type="entry name" value="LexA/Signal_pep-like_sf"/>
</dbReference>
<name>A0ABV0B902_9SPHN</name>
<dbReference type="NCBIfam" id="TIGR02227">
    <property type="entry name" value="sigpep_I_bact"/>
    <property type="match status" value="1"/>
</dbReference>
<evidence type="ECO:0000313" key="8">
    <source>
        <dbReference type="EMBL" id="MEN3746877.1"/>
    </source>
</evidence>